<dbReference type="SUPFAM" id="SSF51556">
    <property type="entry name" value="Metallo-dependent hydrolases"/>
    <property type="match status" value="1"/>
</dbReference>
<dbReference type="Pfam" id="PF01979">
    <property type="entry name" value="Amidohydro_1"/>
    <property type="match status" value="1"/>
</dbReference>
<evidence type="ECO:0000256" key="1">
    <source>
        <dbReference type="SAM" id="SignalP"/>
    </source>
</evidence>
<name>A0ABU8C534_9GAMM</name>
<accession>A0ABU8C534</accession>
<feature type="signal peptide" evidence="1">
    <location>
        <begin position="1"/>
        <end position="25"/>
    </location>
</feature>
<gene>
    <name evidence="3" type="ORF">MN202_06980</name>
</gene>
<feature type="chain" id="PRO_5047024353" evidence="1">
    <location>
        <begin position="26"/>
        <end position="449"/>
    </location>
</feature>
<sequence>MHLISRSFSSLLLCLSSILSFQPAAQQTADNNILLQEVRIFDGKNSRLSELSYVLIQNNVIQHVSTSPIQADATTTVISGGGRTLMPGLIDAHFHMMMTATPLHVALNGAEGYVNLLAAREAHNTLMRGFTSVRDLAGPVFSIKRGIDEGLIAGPRIWPSGAMISQTSGHGDYRQLHELPRASSDHLHYSERVGGAAIADGVDEVLKRVREQLMLGASQIKLAAGGGVSSNYDPLDVAQYTEAEFKAAVDAAENWGTYVTVHAYTPRAIQTAIKAGVKVIDHGQLIDEATAKMMAKNGTWLSIQPFLDDEDANPFPPGSENRAKQIQMTQGTENAIALAKKYKLKTAWGTDSLFDAKLTTRQGAQLAKMTRWYTAAEVLKMATSVNAELLALSGPRSPYKGKLGVVEPGALADLLLVDGDPLANIQLLANPQQNLKLIIKDGKIYKNTL</sequence>
<dbReference type="InterPro" id="IPR051781">
    <property type="entry name" value="Metallo-dep_Hydrolase"/>
</dbReference>
<dbReference type="CDD" id="cd01299">
    <property type="entry name" value="Met_dep_hydrolase_A"/>
    <property type="match status" value="1"/>
</dbReference>
<dbReference type="SUPFAM" id="SSF51338">
    <property type="entry name" value="Composite domain of metallo-dependent hydrolases"/>
    <property type="match status" value="2"/>
</dbReference>
<evidence type="ECO:0000259" key="2">
    <source>
        <dbReference type="Pfam" id="PF01979"/>
    </source>
</evidence>
<protein>
    <submittedName>
        <fullName evidence="3">Amidohydrolase family protein</fullName>
    </submittedName>
</protein>
<dbReference type="InterPro" id="IPR032466">
    <property type="entry name" value="Metal_Hydrolase"/>
</dbReference>
<comment type="caution">
    <text evidence="3">The sequence shown here is derived from an EMBL/GenBank/DDBJ whole genome shotgun (WGS) entry which is preliminary data.</text>
</comment>
<evidence type="ECO:0000313" key="3">
    <source>
        <dbReference type="EMBL" id="MEH8016967.1"/>
    </source>
</evidence>
<dbReference type="Proteomes" id="UP001375382">
    <property type="component" value="Unassembled WGS sequence"/>
</dbReference>
<dbReference type="Gene3D" id="2.30.40.10">
    <property type="entry name" value="Urease, subunit C, domain 1"/>
    <property type="match status" value="1"/>
</dbReference>
<dbReference type="InterPro" id="IPR006680">
    <property type="entry name" value="Amidohydro-rel"/>
</dbReference>
<dbReference type="EMBL" id="JALAAR010000004">
    <property type="protein sequence ID" value="MEH8016967.1"/>
    <property type="molecule type" value="Genomic_DNA"/>
</dbReference>
<evidence type="ECO:0000313" key="4">
    <source>
        <dbReference type="Proteomes" id="UP001375382"/>
    </source>
</evidence>
<dbReference type="PANTHER" id="PTHR43135:SF3">
    <property type="entry name" value="ALPHA-D-RIBOSE 1-METHYLPHOSPHONATE 5-TRIPHOSPHATE DIPHOSPHATASE"/>
    <property type="match status" value="1"/>
</dbReference>
<feature type="domain" description="Amidohydrolase-related" evidence="2">
    <location>
        <begin position="84"/>
        <end position="444"/>
    </location>
</feature>
<keyword evidence="4" id="KW-1185">Reference proteome</keyword>
<keyword evidence="1" id="KW-0732">Signal</keyword>
<dbReference type="InterPro" id="IPR011059">
    <property type="entry name" value="Metal-dep_hydrolase_composite"/>
</dbReference>
<proteinExistence type="predicted"/>
<organism evidence="3 4">
    <name type="scientific">Rheinheimera muenzenbergensis</name>
    <dbReference type="NCBI Taxonomy" id="1193628"/>
    <lineage>
        <taxon>Bacteria</taxon>
        <taxon>Pseudomonadati</taxon>
        <taxon>Pseudomonadota</taxon>
        <taxon>Gammaproteobacteria</taxon>
        <taxon>Chromatiales</taxon>
        <taxon>Chromatiaceae</taxon>
        <taxon>Rheinheimera</taxon>
    </lineage>
</organism>
<dbReference type="RefSeq" id="WP_335735379.1">
    <property type="nucleotide sequence ID" value="NZ_JALAAR010000004.1"/>
</dbReference>
<reference evidence="3 4" key="1">
    <citation type="journal article" date="2023" name="Ecotoxicol. Environ. Saf.">
        <title>Mercury remediation potential of mercury-resistant strain Rheinheimera metallidurans sp. nov. isolated from a municipal waste dumping site.</title>
        <authorList>
            <person name="Yadav V."/>
            <person name="Manjhi A."/>
            <person name="Vadakedath N."/>
        </authorList>
    </citation>
    <scope>NUCLEOTIDE SEQUENCE [LARGE SCALE GENOMIC DNA]</scope>
    <source>
        <strain evidence="3 4">E-49</strain>
    </source>
</reference>
<dbReference type="PANTHER" id="PTHR43135">
    <property type="entry name" value="ALPHA-D-RIBOSE 1-METHYLPHOSPHONATE 5-TRIPHOSPHATE DIPHOSPHATASE"/>
    <property type="match status" value="1"/>
</dbReference>
<dbReference type="InterPro" id="IPR057744">
    <property type="entry name" value="OTAase-like"/>
</dbReference>
<dbReference type="Gene3D" id="3.20.20.140">
    <property type="entry name" value="Metal-dependent hydrolases"/>
    <property type="match status" value="1"/>
</dbReference>